<keyword evidence="3" id="KW-1185">Reference proteome</keyword>
<sequence>MTDSKTSTKSNTQNAQPQKVPHFSAAAVKRAKNAKASARLLEAMRFIKTEASVA</sequence>
<dbReference type="RefSeq" id="WP_173499714.1">
    <property type="nucleotide sequence ID" value="NZ_JABSOD010000002.1"/>
</dbReference>
<reference evidence="2 3" key="1">
    <citation type="submission" date="2020-06" db="EMBL/GenBank/DDBJ databases">
        <title>Rheinheimera sp. nov., a marine bacterium isolated from coastal.</title>
        <authorList>
            <person name="Yu Q."/>
            <person name="Qi Y."/>
            <person name="Pu J."/>
        </authorList>
    </citation>
    <scope>NUCLEOTIDE SEQUENCE [LARGE SCALE GENOMIC DNA]</scope>
    <source>
        <strain evidence="2 3">YQF-2</strain>
    </source>
</reference>
<feature type="compositionally biased region" description="Polar residues" evidence="1">
    <location>
        <begin position="1"/>
        <end position="17"/>
    </location>
</feature>
<feature type="region of interest" description="Disordered" evidence="1">
    <location>
        <begin position="1"/>
        <end position="23"/>
    </location>
</feature>
<dbReference type="AlphaFoldDB" id="A0A7Y5APB2"/>
<accession>A0A7Y5APB2</accession>
<dbReference type="EMBL" id="JABSOD010000002">
    <property type="protein sequence ID" value="NRQ41466.1"/>
    <property type="molecule type" value="Genomic_DNA"/>
</dbReference>
<dbReference type="Proteomes" id="UP000523161">
    <property type="component" value="Unassembled WGS sequence"/>
</dbReference>
<name>A0A7Y5APB2_9GAMM</name>
<evidence type="ECO:0000256" key="1">
    <source>
        <dbReference type="SAM" id="MobiDB-lite"/>
    </source>
</evidence>
<organism evidence="2 3">
    <name type="scientific">Rheinheimera lutimaris</name>
    <dbReference type="NCBI Taxonomy" id="2740584"/>
    <lineage>
        <taxon>Bacteria</taxon>
        <taxon>Pseudomonadati</taxon>
        <taxon>Pseudomonadota</taxon>
        <taxon>Gammaproteobacteria</taxon>
        <taxon>Chromatiales</taxon>
        <taxon>Chromatiaceae</taxon>
        <taxon>Rheinheimera</taxon>
    </lineage>
</organism>
<evidence type="ECO:0000313" key="2">
    <source>
        <dbReference type="EMBL" id="NRQ41466.1"/>
    </source>
</evidence>
<comment type="caution">
    <text evidence="2">The sequence shown here is derived from an EMBL/GenBank/DDBJ whole genome shotgun (WGS) entry which is preliminary data.</text>
</comment>
<proteinExistence type="predicted"/>
<gene>
    <name evidence="2" type="ORF">HRH59_02610</name>
</gene>
<protein>
    <submittedName>
        <fullName evidence="2">Uncharacterized protein</fullName>
    </submittedName>
</protein>
<evidence type="ECO:0000313" key="3">
    <source>
        <dbReference type="Proteomes" id="UP000523161"/>
    </source>
</evidence>